<dbReference type="EMBL" id="SOFM01000011">
    <property type="protein sequence ID" value="TFC06029.1"/>
    <property type="molecule type" value="Genomic_DNA"/>
</dbReference>
<dbReference type="AlphaFoldDB" id="A0A4R8WB20"/>
<evidence type="ECO:0000256" key="2">
    <source>
        <dbReference type="SAM" id="Phobius"/>
    </source>
</evidence>
<proteinExistence type="predicted"/>
<gene>
    <name evidence="3" type="ORF">E3O32_05400</name>
</gene>
<keyword evidence="2" id="KW-1133">Transmembrane helix</keyword>
<feature type="region of interest" description="Disordered" evidence="1">
    <location>
        <begin position="152"/>
        <end position="184"/>
    </location>
</feature>
<sequence length="332" mass="34446">MTLGNDPQPLTRRQARELAQGHEPASADQQHSSTHIPTHSSGTTPVRPPAPVTPAAVTPDTEPAAASVFAPPATKSGWAGAVSAPRQPVPERTLTRRELRSLQLAQGHDDESGPSEPAPVELSAAETPVVEATQVKAKQAVPVEFLVESKTSSTSSARARPGVLHPPVGHWSLDRDEDDGSFPGGSPIEPFDQLMSRGISAGGIPTTTNALILPSIPHQGTTSGPLTSTGEIMITGSIDLPRSLGSTGAHPNLFDSAEMDHMLDQLDESGHHSDVAPVSASRAVSTHASTRGVMAPPAKRGVTLPTVLTITVGVLALGVVALFIAGYVLKIF</sequence>
<keyword evidence="2" id="KW-0812">Transmembrane</keyword>
<name>A0A4R8WB20_9MICO</name>
<feature type="region of interest" description="Disordered" evidence="1">
    <location>
        <begin position="1"/>
        <end position="127"/>
    </location>
</feature>
<comment type="caution">
    <text evidence="3">The sequence shown here is derived from an EMBL/GenBank/DDBJ whole genome shotgun (WGS) entry which is preliminary data.</text>
</comment>
<evidence type="ECO:0000313" key="4">
    <source>
        <dbReference type="Proteomes" id="UP000297643"/>
    </source>
</evidence>
<organism evidence="3 4">
    <name type="scientific">Cryobacterium mannosilyticum</name>
    <dbReference type="NCBI Taxonomy" id="1259190"/>
    <lineage>
        <taxon>Bacteria</taxon>
        <taxon>Bacillati</taxon>
        <taxon>Actinomycetota</taxon>
        <taxon>Actinomycetes</taxon>
        <taxon>Micrococcales</taxon>
        <taxon>Microbacteriaceae</taxon>
        <taxon>Cryobacterium</taxon>
    </lineage>
</organism>
<dbReference type="Proteomes" id="UP000297643">
    <property type="component" value="Unassembled WGS sequence"/>
</dbReference>
<keyword evidence="4" id="KW-1185">Reference proteome</keyword>
<feature type="transmembrane region" description="Helical" evidence="2">
    <location>
        <begin position="307"/>
        <end position="329"/>
    </location>
</feature>
<reference evidence="3 4" key="1">
    <citation type="submission" date="2019-03" db="EMBL/GenBank/DDBJ databases">
        <title>Genomics of glacier-inhabiting Cryobacterium strains.</title>
        <authorList>
            <person name="Liu Q."/>
            <person name="Xin Y.-H."/>
        </authorList>
    </citation>
    <scope>NUCLEOTIDE SEQUENCE [LARGE SCALE GENOMIC DNA]</scope>
    <source>
        <strain evidence="3 4">RHLT2-21</strain>
    </source>
</reference>
<feature type="compositionally biased region" description="Polar residues" evidence="1">
    <location>
        <begin position="27"/>
        <end position="42"/>
    </location>
</feature>
<dbReference type="RefSeq" id="WP_134507503.1">
    <property type="nucleotide sequence ID" value="NZ_SOFM01000011.1"/>
</dbReference>
<feature type="compositionally biased region" description="Low complexity" evidence="1">
    <location>
        <begin position="53"/>
        <end position="66"/>
    </location>
</feature>
<accession>A0A4R8WB20</accession>
<evidence type="ECO:0000313" key="3">
    <source>
        <dbReference type="EMBL" id="TFC06029.1"/>
    </source>
</evidence>
<keyword evidence="2" id="KW-0472">Membrane</keyword>
<protein>
    <submittedName>
        <fullName evidence="3">Uncharacterized protein</fullName>
    </submittedName>
</protein>
<evidence type="ECO:0000256" key="1">
    <source>
        <dbReference type="SAM" id="MobiDB-lite"/>
    </source>
</evidence>